<sequence>MDGLEGSDVVYKLKEKELLEFEFKSFQIRQVGVYGDPPDPMLAGAWYELVELPLAMLLDGCFGVPLNDLEGRLVAIIEVDLM</sequence>
<accession>A0A8S9PHZ0</accession>
<reference evidence="1" key="1">
    <citation type="submission" date="2019-12" db="EMBL/GenBank/DDBJ databases">
        <title>Genome sequencing and annotation of Brassica cretica.</title>
        <authorList>
            <person name="Studholme D.J."/>
            <person name="Sarris P."/>
        </authorList>
    </citation>
    <scope>NUCLEOTIDE SEQUENCE</scope>
    <source>
        <strain evidence="1">PFS-109/04</strain>
        <tissue evidence="1">Leaf</tissue>
    </source>
</reference>
<evidence type="ECO:0000313" key="2">
    <source>
        <dbReference type="Proteomes" id="UP000712600"/>
    </source>
</evidence>
<protein>
    <submittedName>
        <fullName evidence="1">Uncharacterized protein</fullName>
    </submittedName>
</protein>
<dbReference type="Proteomes" id="UP000712600">
    <property type="component" value="Unassembled WGS sequence"/>
</dbReference>
<organism evidence="1 2">
    <name type="scientific">Brassica cretica</name>
    <name type="common">Mustard</name>
    <dbReference type="NCBI Taxonomy" id="69181"/>
    <lineage>
        <taxon>Eukaryota</taxon>
        <taxon>Viridiplantae</taxon>
        <taxon>Streptophyta</taxon>
        <taxon>Embryophyta</taxon>
        <taxon>Tracheophyta</taxon>
        <taxon>Spermatophyta</taxon>
        <taxon>Magnoliopsida</taxon>
        <taxon>eudicotyledons</taxon>
        <taxon>Gunneridae</taxon>
        <taxon>Pentapetalae</taxon>
        <taxon>rosids</taxon>
        <taxon>malvids</taxon>
        <taxon>Brassicales</taxon>
        <taxon>Brassicaceae</taxon>
        <taxon>Brassiceae</taxon>
        <taxon>Brassica</taxon>
    </lineage>
</organism>
<comment type="caution">
    <text evidence="1">The sequence shown here is derived from an EMBL/GenBank/DDBJ whole genome shotgun (WGS) entry which is preliminary data.</text>
</comment>
<proteinExistence type="predicted"/>
<gene>
    <name evidence="1" type="ORF">F2Q69_00006984</name>
</gene>
<evidence type="ECO:0000313" key="1">
    <source>
        <dbReference type="EMBL" id="KAF3513092.1"/>
    </source>
</evidence>
<dbReference type="AlphaFoldDB" id="A0A8S9PHZ0"/>
<name>A0A8S9PHZ0_BRACR</name>
<dbReference type="EMBL" id="QGKX02001521">
    <property type="protein sequence ID" value="KAF3513092.1"/>
    <property type="molecule type" value="Genomic_DNA"/>
</dbReference>